<keyword evidence="3" id="KW-0695">RNA-directed DNA polymerase</keyword>
<dbReference type="PROSITE" id="PS50878">
    <property type="entry name" value="RT_POL"/>
    <property type="match status" value="1"/>
</dbReference>
<gene>
    <name evidence="3" type="ORF">AK812_SmicGene24574</name>
</gene>
<accession>A0A1Q9DEF0</accession>
<reference evidence="3 4" key="1">
    <citation type="submission" date="2016-02" db="EMBL/GenBank/DDBJ databases">
        <title>Genome analysis of coral dinoflagellate symbionts highlights evolutionary adaptations to a symbiotic lifestyle.</title>
        <authorList>
            <person name="Aranda M."/>
            <person name="Li Y."/>
            <person name="Liew Y.J."/>
            <person name="Baumgarten S."/>
            <person name="Simakov O."/>
            <person name="Wilson M."/>
            <person name="Piel J."/>
            <person name="Ashoor H."/>
            <person name="Bougouffa S."/>
            <person name="Bajic V.B."/>
            <person name="Ryu T."/>
            <person name="Ravasi T."/>
            <person name="Bayer T."/>
            <person name="Micklem G."/>
            <person name="Kim H."/>
            <person name="Bhak J."/>
            <person name="Lajeunesse T.C."/>
            <person name="Voolstra C.R."/>
        </authorList>
    </citation>
    <scope>NUCLEOTIDE SEQUENCE [LARGE SCALE GENOMIC DNA]</scope>
    <source>
        <strain evidence="3 4">CCMP2467</strain>
    </source>
</reference>
<dbReference type="PANTHER" id="PTHR19446">
    <property type="entry name" value="REVERSE TRANSCRIPTASES"/>
    <property type="match status" value="1"/>
</dbReference>
<dbReference type="InterPro" id="IPR000477">
    <property type="entry name" value="RT_dom"/>
</dbReference>
<dbReference type="EMBL" id="LSRX01000577">
    <property type="protein sequence ID" value="OLP93527.1"/>
    <property type="molecule type" value="Genomic_DNA"/>
</dbReference>
<proteinExistence type="predicted"/>
<dbReference type="AlphaFoldDB" id="A0A1Q9DEF0"/>
<organism evidence="3 4">
    <name type="scientific">Symbiodinium microadriaticum</name>
    <name type="common">Dinoflagellate</name>
    <name type="synonym">Zooxanthella microadriatica</name>
    <dbReference type="NCBI Taxonomy" id="2951"/>
    <lineage>
        <taxon>Eukaryota</taxon>
        <taxon>Sar</taxon>
        <taxon>Alveolata</taxon>
        <taxon>Dinophyceae</taxon>
        <taxon>Suessiales</taxon>
        <taxon>Symbiodiniaceae</taxon>
        <taxon>Symbiodinium</taxon>
    </lineage>
</organism>
<feature type="compositionally biased region" description="Basic and acidic residues" evidence="1">
    <location>
        <begin position="818"/>
        <end position="842"/>
    </location>
</feature>
<evidence type="ECO:0000313" key="3">
    <source>
        <dbReference type="EMBL" id="OLP93527.1"/>
    </source>
</evidence>
<dbReference type="OrthoDB" id="425014at2759"/>
<name>A0A1Q9DEF0_SYMMI</name>
<comment type="caution">
    <text evidence="3">The sequence shown here is derived from an EMBL/GenBank/DDBJ whole genome shotgun (WGS) entry which is preliminary data.</text>
</comment>
<evidence type="ECO:0000259" key="2">
    <source>
        <dbReference type="PROSITE" id="PS50878"/>
    </source>
</evidence>
<evidence type="ECO:0000313" key="4">
    <source>
        <dbReference type="Proteomes" id="UP000186817"/>
    </source>
</evidence>
<protein>
    <submittedName>
        <fullName evidence="3">LINE-1 reverse transcriptase-like</fullName>
    </submittedName>
</protein>
<dbReference type="Pfam" id="PF00078">
    <property type="entry name" value="RVT_1"/>
    <property type="match status" value="1"/>
</dbReference>
<sequence length="1073" mass="120074">MPRSPPESSSSSHSSYESSLTACGAVSGSSADSGDLEAMQARADAKAAAEARATRDRRRAMQRLAEWFAGAALLELCLYYWRGHLCMRGISDRRSLRARLATQRKNLEDCEPREALAIVAPQLEADFAAKLRKDFQTLEALFREGVRENDIHWIEQTGQWGDPSQHVFLQHMSRMVLAHLQTRLEPECAEELTPALVEIASRRLSQPSIEVLFPLLGEERQRDFQQWYMGFSGRTAHWVDGAQNATAASSTAAASRESTDNLAVHMNEENDDYDDEAQKRVKYQQLLSDAASQPQSLHSVFQLLRRIAPATPKRQLQIRTAKGMPCSPGEALQEIKQYFYDLYHTQDPQSIPAMQPPAQSVSFTEAEFADALACLPAGKAVPHHLPPAVLWKSAAITLARKLLPQLNEWLSNMTIPPPDEWNIADIFLLLKPGKPPTTSALRPISLLHPVAKALAVLLKDRLQPAADALLEHLPQYAYLHHRSAQDALDSAFAHCCYVQEVLRTQVATPHTRKQGYTARPCRGGFTLSVDLRKAFDLMPRQHLLVALSSARVDPALTWTIMQLHTHAMMKFTYAGNCAQIETLNGIRQGCGLAPTLWSMFTAIIMHKLLEKLSVEEIVAFADDWLFQWVINKEADLVRAVELVGFILDVLKSFGMQPSLDKTVVLVSLKGSSAQRILRRYITASPKKGKLLQDFLVTSKCQYGKHVHMRQRYPAKASLPALWTPLAQMALEMNAEQAADLISAKEQAALLQGMMASAPGAALGMAAMGARAAQDLMQTAAPTGAWEQETGHGKGRDKYRRFSREKGNGYGTGWGAKGHHQDWWSQDKTKSNKEKDKHSPEQEEMKALCISMSRLLLRHEDQQSIDRSEKGFILFCHARGMLSIIPDLTRTLETWAKLKEEQPTTLTLPQRAAMLQQMVKIWHTRLEAVTASEESKEQAQKMLILNPDGTVPYLQYNRQEQQMEVKKDREPMEYAEVMKLLVELQDLVLLPLSTQRFHAARKSAMTPGYKGEIVPMMLEVGLRTPEADRTWIILARLSHSGACRAIAATMRQERLGRSALAKLIQQQAESLSAP</sequence>
<keyword evidence="4" id="KW-1185">Reference proteome</keyword>
<keyword evidence="3" id="KW-0808">Transferase</keyword>
<feature type="region of interest" description="Disordered" evidence="1">
    <location>
        <begin position="809"/>
        <end position="842"/>
    </location>
</feature>
<dbReference type="GO" id="GO:0003964">
    <property type="term" value="F:RNA-directed DNA polymerase activity"/>
    <property type="evidence" value="ECO:0007669"/>
    <property type="project" value="UniProtKB-KW"/>
</dbReference>
<evidence type="ECO:0000256" key="1">
    <source>
        <dbReference type="SAM" id="MobiDB-lite"/>
    </source>
</evidence>
<dbReference type="Proteomes" id="UP000186817">
    <property type="component" value="Unassembled WGS sequence"/>
</dbReference>
<keyword evidence="3" id="KW-0548">Nucleotidyltransferase</keyword>
<feature type="domain" description="Reverse transcriptase" evidence="2">
    <location>
        <begin position="410"/>
        <end position="681"/>
    </location>
</feature>